<keyword evidence="11" id="KW-1185">Reference proteome</keyword>
<dbReference type="SUPFAM" id="SSF55856">
    <property type="entry name" value="Cytochrome b5-like heme/steroid binding domain"/>
    <property type="match status" value="1"/>
</dbReference>
<dbReference type="InterPro" id="IPR050668">
    <property type="entry name" value="Cytochrome_b5"/>
</dbReference>
<feature type="domain" description="Cytochrome b5 heme-binding" evidence="9">
    <location>
        <begin position="25"/>
        <end position="105"/>
    </location>
</feature>
<feature type="transmembrane region" description="Helical" evidence="8">
    <location>
        <begin position="131"/>
        <end position="150"/>
    </location>
</feature>
<dbReference type="Proteomes" id="UP001146120">
    <property type="component" value="Unassembled WGS sequence"/>
</dbReference>
<comment type="caution">
    <text evidence="10">The sequence shown here is derived from an EMBL/GenBank/DDBJ whole genome shotgun (WGS) entry which is preliminary data.</text>
</comment>
<evidence type="ECO:0000256" key="5">
    <source>
        <dbReference type="ARBA" id="ARBA00023004"/>
    </source>
</evidence>
<evidence type="ECO:0000256" key="2">
    <source>
        <dbReference type="ARBA" id="ARBA00022617"/>
    </source>
</evidence>
<dbReference type="GO" id="GO:0016020">
    <property type="term" value="C:membrane"/>
    <property type="evidence" value="ECO:0007669"/>
    <property type="project" value="UniProtKB-SubCell"/>
</dbReference>
<comment type="similarity">
    <text evidence="7 8">Belongs to the cytochrome b5 family.</text>
</comment>
<organism evidence="10 11">
    <name type="scientific">Lagenidium giganteum</name>
    <dbReference type="NCBI Taxonomy" id="4803"/>
    <lineage>
        <taxon>Eukaryota</taxon>
        <taxon>Sar</taxon>
        <taxon>Stramenopiles</taxon>
        <taxon>Oomycota</taxon>
        <taxon>Peronosporomycetes</taxon>
        <taxon>Pythiales</taxon>
        <taxon>Pythiaceae</taxon>
    </lineage>
</organism>
<evidence type="ECO:0000256" key="3">
    <source>
        <dbReference type="ARBA" id="ARBA00022692"/>
    </source>
</evidence>
<sequence>MTNAPEVETAPLLDDTDAAPAAPAMKEFTEEEIAKHNTAEDCWMIIENNGDKYVYDVTKFLDDHPGGPEILLDRAGQDATDDFDDIGHSNEAKEQLKDFVIGRLAGAKKSQVASKTGASSSSSTATKPDSGTGSILIVLSVVIAVVALFMQFRPVQ</sequence>
<dbReference type="PRINTS" id="PR00363">
    <property type="entry name" value="CYTOCHROMEB5"/>
</dbReference>
<evidence type="ECO:0000256" key="7">
    <source>
        <dbReference type="ARBA" id="ARBA00038168"/>
    </source>
</evidence>
<evidence type="ECO:0000256" key="4">
    <source>
        <dbReference type="ARBA" id="ARBA00022723"/>
    </source>
</evidence>
<evidence type="ECO:0000313" key="10">
    <source>
        <dbReference type="EMBL" id="DBA00579.1"/>
    </source>
</evidence>
<dbReference type="PROSITE" id="PS00191">
    <property type="entry name" value="CYTOCHROME_B5_1"/>
    <property type="match status" value="1"/>
</dbReference>
<evidence type="ECO:0000259" key="9">
    <source>
        <dbReference type="PROSITE" id="PS50255"/>
    </source>
</evidence>
<evidence type="ECO:0000256" key="6">
    <source>
        <dbReference type="ARBA" id="ARBA00023136"/>
    </source>
</evidence>
<dbReference type="SMART" id="SM01117">
    <property type="entry name" value="Cyt-b5"/>
    <property type="match status" value="1"/>
</dbReference>
<keyword evidence="5 8" id="KW-0408">Iron</keyword>
<comment type="subcellular location">
    <subcellularLocation>
        <location evidence="1">Membrane</location>
    </subcellularLocation>
</comment>
<dbReference type="Gene3D" id="3.10.120.10">
    <property type="entry name" value="Cytochrome b5-like heme/steroid binding domain"/>
    <property type="match status" value="1"/>
</dbReference>
<proteinExistence type="inferred from homology"/>
<reference evidence="10" key="1">
    <citation type="submission" date="2022-11" db="EMBL/GenBank/DDBJ databases">
        <authorList>
            <person name="Morgan W.R."/>
            <person name="Tartar A."/>
        </authorList>
    </citation>
    <scope>NUCLEOTIDE SEQUENCE</scope>
    <source>
        <strain evidence="10">ARSEF 373</strain>
    </source>
</reference>
<dbReference type="PANTHER" id="PTHR19359:SF14">
    <property type="entry name" value="CYTOCHROME B5 A"/>
    <property type="match status" value="1"/>
</dbReference>
<dbReference type="InterPro" id="IPR001199">
    <property type="entry name" value="Cyt_B5-like_heme/steroid-bd"/>
</dbReference>
<evidence type="ECO:0000256" key="8">
    <source>
        <dbReference type="RuleBase" id="RU362121"/>
    </source>
</evidence>
<dbReference type="Pfam" id="PF00173">
    <property type="entry name" value="Cyt-b5"/>
    <property type="match status" value="1"/>
</dbReference>
<evidence type="ECO:0000256" key="1">
    <source>
        <dbReference type="ARBA" id="ARBA00004370"/>
    </source>
</evidence>
<dbReference type="InterPro" id="IPR018506">
    <property type="entry name" value="Cyt_B5_heme-BS"/>
</dbReference>
<keyword evidence="2 8" id="KW-0349">Heme</keyword>
<dbReference type="AlphaFoldDB" id="A0AAV2Z3E2"/>
<dbReference type="EMBL" id="DAKRPA010000061">
    <property type="protein sequence ID" value="DBA00579.1"/>
    <property type="molecule type" value="Genomic_DNA"/>
</dbReference>
<protein>
    <recommendedName>
        <fullName evidence="9">Cytochrome b5 heme-binding domain-containing protein</fullName>
    </recommendedName>
</protein>
<reference evidence="10" key="2">
    <citation type="journal article" date="2023" name="Microbiol Resour">
        <title>Decontamination and Annotation of the Draft Genome Sequence of the Oomycete Lagenidium giganteum ARSEF 373.</title>
        <authorList>
            <person name="Morgan W.R."/>
            <person name="Tartar A."/>
        </authorList>
    </citation>
    <scope>NUCLEOTIDE SEQUENCE</scope>
    <source>
        <strain evidence="10">ARSEF 373</strain>
    </source>
</reference>
<name>A0AAV2Z3E2_9STRA</name>
<gene>
    <name evidence="10" type="ORF">N0F65_007708</name>
</gene>
<accession>A0AAV2Z3E2</accession>
<keyword evidence="4 8" id="KW-0479">Metal-binding</keyword>
<dbReference type="GO" id="GO:0046872">
    <property type="term" value="F:metal ion binding"/>
    <property type="evidence" value="ECO:0007669"/>
    <property type="project" value="UniProtKB-UniRule"/>
</dbReference>
<dbReference type="FunFam" id="3.10.120.10:FF:000002">
    <property type="entry name" value="Cytochrome b5 type B"/>
    <property type="match status" value="1"/>
</dbReference>
<keyword evidence="3 8" id="KW-0812">Transmembrane</keyword>
<evidence type="ECO:0000313" key="11">
    <source>
        <dbReference type="Proteomes" id="UP001146120"/>
    </source>
</evidence>
<dbReference type="PROSITE" id="PS50255">
    <property type="entry name" value="CYTOCHROME_B5_2"/>
    <property type="match status" value="1"/>
</dbReference>
<keyword evidence="6 8" id="KW-0472">Membrane</keyword>
<keyword evidence="8" id="KW-1133">Transmembrane helix</keyword>
<dbReference type="InterPro" id="IPR036400">
    <property type="entry name" value="Cyt_B5-like_heme/steroid_sf"/>
</dbReference>
<dbReference type="GO" id="GO:0020037">
    <property type="term" value="F:heme binding"/>
    <property type="evidence" value="ECO:0007669"/>
    <property type="project" value="UniProtKB-UniRule"/>
</dbReference>
<dbReference type="PANTHER" id="PTHR19359">
    <property type="entry name" value="CYTOCHROME B5"/>
    <property type="match status" value="1"/>
</dbReference>